<accession>A0A8S5RJZ4</accession>
<reference evidence="1" key="1">
    <citation type="journal article" date="2021" name="Proc. Natl. Acad. Sci. U.S.A.">
        <title>A Catalog of Tens of Thousands of Viruses from Human Metagenomes Reveals Hidden Associations with Chronic Diseases.</title>
        <authorList>
            <person name="Tisza M.J."/>
            <person name="Buck C.B."/>
        </authorList>
    </citation>
    <scope>NUCLEOTIDE SEQUENCE</scope>
    <source>
        <strain evidence="1">CtHG14</strain>
    </source>
</reference>
<evidence type="ECO:0000313" key="1">
    <source>
        <dbReference type="EMBL" id="DAE31300.1"/>
    </source>
</evidence>
<sequence length="47" mass="5605">MFGDRFLGFSSFITAKFIFKSLLWSFKIECITRVYYVNVKFTRGELP</sequence>
<protein>
    <submittedName>
        <fullName evidence="1">Uncharacterized protein</fullName>
    </submittedName>
</protein>
<proteinExistence type="predicted"/>
<organism evidence="1">
    <name type="scientific">virus sp. ctHG14</name>
    <dbReference type="NCBI Taxonomy" id="2827626"/>
    <lineage>
        <taxon>Viruses</taxon>
    </lineage>
</organism>
<dbReference type="EMBL" id="BK059106">
    <property type="protein sequence ID" value="DAE31300.1"/>
    <property type="molecule type" value="Genomic_DNA"/>
</dbReference>
<name>A0A8S5RJZ4_9VIRU</name>